<accession>A0AAJ1UAY8</accession>
<dbReference type="EMBL" id="JANFFA010000002">
    <property type="protein sequence ID" value="MDQ2094498.1"/>
    <property type="molecule type" value="Genomic_DNA"/>
</dbReference>
<evidence type="ECO:0000313" key="2">
    <source>
        <dbReference type="EMBL" id="MDQ2094498.1"/>
    </source>
</evidence>
<evidence type="ECO:0000313" key="3">
    <source>
        <dbReference type="Proteomes" id="UP001227162"/>
    </source>
</evidence>
<comment type="caution">
    <text evidence="2">The sequence shown here is derived from an EMBL/GenBank/DDBJ whole genome shotgun (WGS) entry which is preliminary data.</text>
</comment>
<evidence type="ECO:0000256" key="1">
    <source>
        <dbReference type="SAM" id="MobiDB-lite"/>
    </source>
</evidence>
<keyword evidence="3" id="KW-1185">Reference proteome</keyword>
<dbReference type="Proteomes" id="UP001227162">
    <property type="component" value="Unassembled WGS sequence"/>
</dbReference>
<dbReference type="AlphaFoldDB" id="A0AAJ1UAY8"/>
<sequence>MAYPWQKQKDREHKLAEERRTAYRRYIEFVLYARDEITAASIGLKAQVDTVDLSVVREAINEYSRRLGHETAFMNLIADDEIAKKANELNTVLDAVLSDAKNEISHQEQYSGSQLRSIMLKTLEVLRERLDLQLSELLFLMRGREFLNSSRTPAESRDPLALANKVTPR</sequence>
<name>A0AAJ1UAY8_9RHOB</name>
<organism evidence="2 3">
    <name type="scientific">Rhodalgimonas zhirmunskyi</name>
    <dbReference type="NCBI Taxonomy" id="2964767"/>
    <lineage>
        <taxon>Bacteria</taxon>
        <taxon>Pseudomonadati</taxon>
        <taxon>Pseudomonadota</taxon>
        <taxon>Alphaproteobacteria</taxon>
        <taxon>Rhodobacterales</taxon>
        <taxon>Roseobacteraceae</taxon>
        <taxon>Rhodalgimonas</taxon>
    </lineage>
</organism>
<reference evidence="2" key="1">
    <citation type="submission" date="2022-07" db="EMBL/GenBank/DDBJ databases">
        <authorList>
            <person name="Otstavnykh N."/>
            <person name="Isaeva M."/>
            <person name="Bystritskaya E."/>
        </authorList>
    </citation>
    <scope>NUCLEOTIDE SEQUENCE</scope>
    <source>
        <strain evidence="2">10Alg 79</strain>
    </source>
</reference>
<protein>
    <submittedName>
        <fullName evidence="2">Uncharacterized protein</fullName>
    </submittedName>
</protein>
<gene>
    <name evidence="2" type="ORF">NOI20_10295</name>
</gene>
<proteinExistence type="predicted"/>
<dbReference type="RefSeq" id="WP_317626095.1">
    <property type="nucleotide sequence ID" value="NZ_JANFFA010000002.1"/>
</dbReference>
<reference evidence="2" key="2">
    <citation type="submission" date="2023-04" db="EMBL/GenBank/DDBJ databases">
        <title>'Rhodoalgimonas zhirmunskyi' gen. nov., isolated from a red alga.</title>
        <authorList>
            <person name="Nedashkovskaya O.I."/>
            <person name="Otstavnykh N.Y."/>
            <person name="Bystritskaya E.P."/>
            <person name="Balabanova L.A."/>
            <person name="Isaeva M.P."/>
        </authorList>
    </citation>
    <scope>NUCLEOTIDE SEQUENCE</scope>
    <source>
        <strain evidence="2">10Alg 79</strain>
    </source>
</reference>
<feature type="region of interest" description="Disordered" evidence="1">
    <location>
        <begin position="150"/>
        <end position="169"/>
    </location>
</feature>